<comment type="similarity">
    <text evidence="4">Belongs to the P4HA family.</text>
</comment>
<feature type="domain" description="Fe2OG dioxygenase" evidence="14">
    <location>
        <begin position="398"/>
        <end position="504"/>
    </location>
</feature>
<evidence type="ECO:0000259" key="14">
    <source>
        <dbReference type="PROSITE" id="PS51471"/>
    </source>
</evidence>
<evidence type="ECO:0000313" key="15">
    <source>
        <dbReference type="EMBL" id="JAS61613.1"/>
    </source>
</evidence>
<evidence type="ECO:0000256" key="5">
    <source>
        <dbReference type="ARBA" id="ARBA00012269"/>
    </source>
</evidence>
<dbReference type="GO" id="GO:0005788">
    <property type="term" value="C:endoplasmic reticulum lumen"/>
    <property type="evidence" value="ECO:0007669"/>
    <property type="project" value="UniProtKB-SubCell"/>
</dbReference>
<evidence type="ECO:0000256" key="13">
    <source>
        <dbReference type="SAM" id="SignalP"/>
    </source>
</evidence>
<dbReference type="GO" id="GO:0031418">
    <property type="term" value="F:L-ascorbic acid binding"/>
    <property type="evidence" value="ECO:0007669"/>
    <property type="project" value="UniProtKB-KW"/>
</dbReference>
<dbReference type="SMART" id="SM00702">
    <property type="entry name" value="P4Hc"/>
    <property type="match status" value="1"/>
</dbReference>
<evidence type="ECO:0000256" key="12">
    <source>
        <dbReference type="ARBA" id="ARBA00023180"/>
    </source>
</evidence>
<evidence type="ECO:0000256" key="3">
    <source>
        <dbReference type="ARBA" id="ARBA00004319"/>
    </source>
</evidence>
<evidence type="ECO:0000256" key="11">
    <source>
        <dbReference type="ARBA" id="ARBA00023004"/>
    </source>
</evidence>
<comment type="cofactor">
    <cofactor evidence="1">
        <name>L-ascorbate</name>
        <dbReference type="ChEBI" id="CHEBI:38290"/>
    </cofactor>
</comment>
<dbReference type="GO" id="GO:0004656">
    <property type="term" value="F:procollagen-proline 4-dioxygenase activity"/>
    <property type="evidence" value="ECO:0007669"/>
    <property type="project" value="UniProtKB-EC"/>
</dbReference>
<dbReference type="InterPro" id="IPR005123">
    <property type="entry name" value="Oxoglu/Fe-dep_dioxygenase_dom"/>
</dbReference>
<dbReference type="Pfam" id="PF13640">
    <property type="entry name" value="2OG-FeII_Oxy_3"/>
    <property type="match status" value="1"/>
</dbReference>
<dbReference type="InterPro" id="IPR044862">
    <property type="entry name" value="Pro_4_hyd_alph_FE2OG_OXY"/>
</dbReference>
<dbReference type="Gene3D" id="2.60.120.620">
    <property type="entry name" value="q2cbj1_9rhob like domain"/>
    <property type="match status" value="1"/>
</dbReference>
<evidence type="ECO:0000256" key="8">
    <source>
        <dbReference type="ARBA" id="ARBA00022896"/>
    </source>
</evidence>
<sequence length="527" mass="59961">MSAMKVIYRLIPLICVALRFQTVQGDVFTSVPRMRELYLTEGKLLDSLEASIEYHQAKLDMLVQQHKKIMSQRTREGDTREYLDHPVDGFSLIKRLSRDWPLIVNIMAENHAVEILPTLLQDMQTFSEDTQGAIRGLTRLQKVYELDTDQLADGWIGDSLSFSKLNAADCVEIAQFLSQRHEFVLATSWMRAAQRRVDEENDTTVSQNQLASQLYTYSMLAMCEQTDFSILQHSLLSHDPSYTPDADTAKLFRLTLDLNCSWYDSTLKWDKADMPEDNHKKFNTMCRGEPKGPRGLKCLYVHYHRPELLLAPFKLEEILVSPPIMLIHQAISESEIEALKNASLNELSDCQTLLNATTTFETSTYRTCDKGWVDDSATPAAARVTRRIGQLANLGMTHSEPHQVACYGMGGEYKLHKDAIEGYTLSETNSQGQRIATVMLYLNDVTRGGYTVFPLLKVAVAPIKGSAVYWYNILHDSEDDERTLHGGCPVLLGSKWVLNKWIHEGGQEFQSLHCPSDKHFPKEYFYV</sequence>
<dbReference type="AlphaFoldDB" id="A0A1B6GH42"/>
<comment type="function">
    <text evidence="2">Catalyzes the post-translational formation of 4-hydroxyproline in -Xaa-Pro-Gly- sequences in collagens and other proteins.</text>
</comment>
<evidence type="ECO:0000256" key="4">
    <source>
        <dbReference type="ARBA" id="ARBA00006511"/>
    </source>
</evidence>
<dbReference type="Pfam" id="PF08336">
    <property type="entry name" value="P4Ha_N"/>
    <property type="match status" value="1"/>
</dbReference>
<dbReference type="EMBL" id="GECZ01008156">
    <property type="protein sequence ID" value="JAS61613.1"/>
    <property type="molecule type" value="Transcribed_RNA"/>
</dbReference>
<dbReference type="InterPro" id="IPR006620">
    <property type="entry name" value="Pro_4_hyd_alph"/>
</dbReference>
<evidence type="ECO:0000256" key="1">
    <source>
        <dbReference type="ARBA" id="ARBA00001961"/>
    </source>
</evidence>
<feature type="signal peptide" evidence="13">
    <location>
        <begin position="1"/>
        <end position="25"/>
    </location>
</feature>
<dbReference type="InterPro" id="IPR011990">
    <property type="entry name" value="TPR-like_helical_dom_sf"/>
</dbReference>
<dbReference type="GO" id="GO:0005506">
    <property type="term" value="F:iron ion binding"/>
    <property type="evidence" value="ECO:0007669"/>
    <property type="project" value="InterPro"/>
</dbReference>
<evidence type="ECO:0000256" key="10">
    <source>
        <dbReference type="ARBA" id="ARBA00023002"/>
    </source>
</evidence>
<gene>
    <name evidence="15" type="ORF">g.16042</name>
</gene>
<keyword evidence="11" id="KW-0408">Iron</keyword>
<protein>
    <recommendedName>
        <fullName evidence="5">procollagen-proline 4-dioxygenase</fullName>
        <ecNumber evidence="5">1.14.11.2</ecNumber>
    </recommendedName>
</protein>
<keyword evidence="12" id="KW-0325">Glycoprotein</keyword>
<dbReference type="PANTHER" id="PTHR10869">
    <property type="entry name" value="PROLYL 4-HYDROXYLASE ALPHA SUBUNIT"/>
    <property type="match status" value="1"/>
</dbReference>
<dbReference type="PROSITE" id="PS51471">
    <property type="entry name" value="FE2OG_OXY"/>
    <property type="match status" value="1"/>
</dbReference>
<dbReference type="InterPro" id="IPR045054">
    <property type="entry name" value="P4HA-like"/>
</dbReference>
<keyword evidence="7" id="KW-0256">Endoplasmic reticulum</keyword>
<reference evidence="15" key="1">
    <citation type="submission" date="2015-11" db="EMBL/GenBank/DDBJ databases">
        <title>De novo transcriptome assembly of four potential Pierce s Disease insect vectors from Arizona vineyards.</title>
        <authorList>
            <person name="Tassone E.E."/>
        </authorList>
    </citation>
    <scope>NUCLEOTIDE SEQUENCE</scope>
</reference>
<dbReference type="Gene3D" id="1.25.40.10">
    <property type="entry name" value="Tetratricopeptide repeat domain"/>
    <property type="match status" value="1"/>
</dbReference>
<keyword evidence="9" id="KW-0223">Dioxygenase</keyword>
<dbReference type="EC" id="1.14.11.2" evidence="5"/>
<comment type="subcellular location">
    <subcellularLocation>
        <location evidence="3">Endoplasmic reticulum lumen</location>
    </subcellularLocation>
</comment>
<proteinExistence type="inferred from homology"/>
<keyword evidence="6" id="KW-0479">Metal-binding</keyword>
<keyword evidence="13" id="KW-0732">Signal</keyword>
<dbReference type="InterPro" id="IPR013547">
    <property type="entry name" value="P4H_N"/>
</dbReference>
<evidence type="ECO:0000256" key="2">
    <source>
        <dbReference type="ARBA" id="ARBA00002035"/>
    </source>
</evidence>
<name>A0A1B6GH42_9HEMI</name>
<evidence type="ECO:0000256" key="9">
    <source>
        <dbReference type="ARBA" id="ARBA00022964"/>
    </source>
</evidence>
<dbReference type="PANTHER" id="PTHR10869:SF244">
    <property type="entry name" value="PROLYL 4-HYDROXYLASE SUBUNIT ALPHA-2"/>
    <property type="match status" value="1"/>
</dbReference>
<evidence type="ECO:0000256" key="6">
    <source>
        <dbReference type="ARBA" id="ARBA00022723"/>
    </source>
</evidence>
<organism evidence="15">
    <name type="scientific">Cuerna arida</name>
    <dbReference type="NCBI Taxonomy" id="1464854"/>
    <lineage>
        <taxon>Eukaryota</taxon>
        <taxon>Metazoa</taxon>
        <taxon>Ecdysozoa</taxon>
        <taxon>Arthropoda</taxon>
        <taxon>Hexapoda</taxon>
        <taxon>Insecta</taxon>
        <taxon>Pterygota</taxon>
        <taxon>Neoptera</taxon>
        <taxon>Paraneoptera</taxon>
        <taxon>Hemiptera</taxon>
        <taxon>Auchenorrhyncha</taxon>
        <taxon>Membracoidea</taxon>
        <taxon>Cicadellidae</taxon>
        <taxon>Cicadellinae</taxon>
        <taxon>Proconiini</taxon>
        <taxon>Cuerna</taxon>
    </lineage>
</organism>
<evidence type="ECO:0000256" key="7">
    <source>
        <dbReference type="ARBA" id="ARBA00022824"/>
    </source>
</evidence>
<feature type="chain" id="PRO_5008583543" description="procollagen-proline 4-dioxygenase" evidence="13">
    <location>
        <begin position="26"/>
        <end position="527"/>
    </location>
</feature>
<keyword evidence="8" id="KW-0847">Vitamin C</keyword>
<keyword evidence="10" id="KW-0560">Oxidoreductase</keyword>
<accession>A0A1B6GH42</accession>